<evidence type="ECO:0000313" key="1">
    <source>
        <dbReference type="Ensembl" id="ENSGWIP00000002814.1"/>
    </source>
</evidence>
<sequence>SSLAASSDGPSPNCLSHQSHKLIDEATRNVSAVISRPKPQPRSLPFQLNTVHLYELKPEHFLSSTPLTSGDLNHVLASALELFFPLCGKTPDATLPFTTQSSS</sequence>
<keyword evidence="2" id="KW-1185">Reference proteome</keyword>
<reference evidence="1" key="2">
    <citation type="submission" date="2025-08" db="UniProtKB">
        <authorList>
            <consortium name="Ensembl"/>
        </authorList>
    </citation>
    <scope>IDENTIFICATION</scope>
</reference>
<proteinExistence type="predicted"/>
<protein>
    <submittedName>
        <fullName evidence="1">Uncharacterized protein</fullName>
    </submittedName>
</protein>
<dbReference type="AlphaFoldDB" id="A0A8C5D840"/>
<dbReference type="Ensembl" id="ENSGWIT00000003043.1">
    <property type="protein sequence ID" value="ENSGWIP00000002814.1"/>
    <property type="gene ID" value="ENSGWIG00000001533.1"/>
</dbReference>
<accession>A0A8C5D840</accession>
<organism evidence="1 2">
    <name type="scientific">Gouania willdenowi</name>
    <name type="common">Blunt-snouted clingfish</name>
    <name type="synonym">Lepadogaster willdenowi</name>
    <dbReference type="NCBI Taxonomy" id="441366"/>
    <lineage>
        <taxon>Eukaryota</taxon>
        <taxon>Metazoa</taxon>
        <taxon>Chordata</taxon>
        <taxon>Craniata</taxon>
        <taxon>Vertebrata</taxon>
        <taxon>Euteleostomi</taxon>
        <taxon>Actinopterygii</taxon>
        <taxon>Neopterygii</taxon>
        <taxon>Teleostei</taxon>
        <taxon>Neoteleostei</taxon>
        <taxon>Acanthomorphata</taxon>
        <taxon>Ovalentaria</taxon>
        <taxon>Blenniimorphae</taxon>
        <taxon>Blenniiformes</taxon>
        <taxon>Gobiesocoidei</taxon>
        <taxon>Gobiesocidae</taxon>
        <taxon>Gobiesocinae</taxon>
        <taxon>Gouania</taxon>
    </lineage>
</organism>
<reference evidence="1" key="3">
    <citation type="submission" date="2025-09" db="UniProtKB">
        <authorList>
            <consortium name="Ensembl"/>
        </authorList>
    </citation>
    <scope>IDENTIFICATION</scope>
</reference>
<reference evidence="1" key="1">
    <citation type="submission" date="2020-06" db="EMBL/GenBank/DDBJ databases">
        <authorList>
            <consortium name="Wellcome Sanger Institute Data Sharing"/>
        </authorList>
    </citation>
    <scope>NUCLEOTIDE SEQUENCE [LARGE SCALE GENOMIC DNA]</scope>
</reference>
<dbReference type="Proteomes" id="UP000694680">
    <property type="component" value="Chromosome 13"/>
</dbReference>
<evidence type="ECO:0000313" key="2">
    <source>
        <dbReference type="Proteomes" id="UP000694680"/>
    </source>
</evidence>
<name>A0A8C5D840_GOUWI</name>